<dbReference type="AlphaFoldDB" id="A0AA49GN53"/>
<protein>
    <submittedName>
        <fullName evidence="1">Uncharacterized protein</fullName>
    </submittedName>
</protein>
<organism evidence="1">
    <name type="scientific">Roseihalotalea indica</name>
    <dbReference type="NCBI Taxonomy" id="2867963"/>
    <lineage>
        <taxon>Bacteria</taxon>
        <taxon>Pseudomonadati</taxon>
        <taxon>Bacteroidota</taxon>
        <taxon>Cytophagia</taxon>
        <taxon>Cytophagales</taxon>
        <taxon>Catalimonadaceae</taxon>
        <taxon>Roseihalotalea</taxon>
    </lineage>
</organism>
<proteinExistence type="predicted"/>
<evidence type="ECO:0000313" key="1">
    <source>
        <dbReference type="EMBL" id="WKN37382.1"/>
    </source>
</evidence>
<reference evidence="1" key="2">
    <citation type="journal article" date="2024" name="Antonie Van Leeuwenhoek">
        <title>Roseihalotalea indica gen. nov., sp. nov., a halophilic Bacteroidetes from mesopelagic Southwest Indian Ocean with higher carbohydrate metabolic potential.</title>
        <authorList>
            <person name="Chen B."/>
            <person name="Zhang M."/>
            <person name="Lin D."/>
            <person name="Ye J."/>
            <person name="Tang K."/>
        </authorList>
    </citation>
    <scope>NUCLEOTIDE SEQUENCE</scope>
    <source>
        <strain evidence="1">TK19036</strain>
    </source>
</reference>
<name>A0AA49GN53_9BACT</name>
<reference evidence="1" key="1">
    <citation type="journal article" date="2023" name="Comput. Struct. Biotechnol. J.">
        <title>Discovery of a novel marine Bacteroidetes with a rich repertoire of carbohydrate-active enzymes.</title>
        <authorList>
            <person name="Chen B."/>
            <person name="Liu G."/>
            <person name="Chen Q."/>
            <person name="Wang H."/>
            <person name="Liu L."/>
            <person name="Tang K."/>
        </authorList>
    </citation>
    <scope>NUCLEOTIDE SEQUENCE</scope>
    <source>
        <strain evidence="1">TK19036</strain>
    </source>
</reference>
<sequence length="76" mass="8857">MKRLSNNATVIFRYLYQDTTHDLAIPEIYKKLELLSGDEKEVEYELSSLGLIQVENGSNNNLFHKISEYGKRVYES</sequence>
<gene>
    <name evidence="1" type="ORF">K4G66_01500</name>
</gene>
<accession>A0AA49GN53</accession>
<dbReference type="EMBL" id="CP120682">
    <property type="protein sequence ID" value="WKN37382.1"/>
    <property type="molecule type" value="Genomic_DNA"/>
</dbReference>